<sequence length="99" mass="10614">MREDRSDNAEIGGDTQDGAEASDREGRRGPVSTLTIVTVLFFLGIGLILTGVWNYGELIVTASRGTSILMLGVAFIIALNVIAIVLMLVLLKTIHGRDD</sequence>
<reference evidence="3 4" key="1">
    <citation type="submission" date="2019-09" db="EMBL/GenBank/DDBJ databases">
        <title>Genome sequence of Roseospira marina, one of the more divergent members of the non-sulfur purple photosynthetic bacterial family, the Rhodospirillaceae.</title>
        <authorList>
            <person name="Meyer T."/>
            <person name="Kyndt J."/>
        </authorList>
    </citation>
    <scope>NUCLEOTIDE SEQUENCE [LARGE SCALE GENOMIC DNA]</scope>
    <source>
        <strain evidence="3 4">DSM 15113</strain>
    </source>
</reference>
<organism evidence="3 4">
    <name type="scientific">Roseospira marina</name>
    <dbReference type="NCBI Taxonomy" id="140057"/>
    <lineage>
        <taxon>Bacteria</taxon>
        <taxon>Pseudomonadati</taxon>
        <taxon>Pseudomonadota</taxon>
        <taxon>Alphaproteobacteria</taxon>
        <taxon>Rhodospirillales</taxon>
        <taxon>Rhodospirillaceae</taxon>
        <taxon>Roseospira</taxon>
    </lineage>
</organism>
<dbReference type="EMBL" id="VWPJ01000037">
    <property type="protein sequence ID" value="KAA5603263.1"/>
    <property type="molecule type" value="Genomic_DNA"/>
</dbReference>
<gene>
    <name evidence="3" type="ORF">F1188_19815</name>
</gene>
<evidence type="ECO:0000256" key="2">
    <source>
        <dbReference type="SAM" id="Phobius"/>
    </source>
</evidence>
<evidence type="ECO:0000313" key="3">
    <source>
        <dbReference type="EMBL" id="KAA5603263.1"/>
    </source>
</evidence>
<evidence type="ECO:0000256" key="1">
    <source>
        <dbReference type="SAM" id="MobiDB-lite"/>
    </source>
</evidence>
<dbReference type="OrthoDB" id="9959264at2"/>
<keyword evidence="4" id="KW-1185">Reference proteome</keyword>
<accession>A0A5M6I526</accession>
<dbReference type="Proteomes" id="UP000324065">
    <property type="component" value="Unassembled WGS sequence"/>
</dbReference>
<name>A0A5M6I526_9PROT</name>
<dbReference type="RefSeq" id="WP_150064185.1">
    <property type="nucleotide sequence ID" value="NZ_VWPJ01000037.1"/>
</dbReference>
<keyword evidence="2" id="KW-0472">Membrane</keyword>
<protein>
    <submittedName>
        <fullName evidence="3">Uncharacterized protein</fullName>
    </submittedName>
</protein>
<keyword evidence="2" id="KW-1133">Transmembrane helix</keyword>
<keyword evidence="2" id="KW-0812">Transmembrane</keyword>
<feature type="transmembrane region" description="Helical" evidence="2">
    <location>
        <begin position="68"/>
        <end position="91"/>
    </location>
</feature>
<dbReference type="AlphaFoldDB" id="A0A5M6I526"/>
<feature type="region of interest" description="Disordered" evidence="1">
    <location>
        <begin position="1"/>
        <end position="28"/>
    </location>
</feature>
<evidence type="ECO:0000313" key="4">
    <source>
        <dbReference type="Proteomes" id="UP000324065"/>
    </source>
</evidence>
<comment type="caution">
    <text evidence="3">The sequence shown here is derived from an EMBL/GenBank/DDBJ whole genome shotgun (WGS) entry which is preliminary data.</text>
</comment>
<feature type="transmembrane region" description="Helical" evidence="2">
    <location>
        <begin position="34"/>
        <end position="56"/>
    </location>
</feature>
<proteinExistence type="predicted"/>